<dbReference type="AlphaFoldDB" id="A0AAW2GRR5"/>
<proteinExistence type="predicted"/>
<keyword evidence="1" id="KW-0812">Transmembrane</keyword>
<feature type="transmembrane region" description="Helical" evidence="1">
    <location>
        <begin position="14"/>
        <end position="31"/>
    </location>
</feature>
<accession>A0AAW2GRR5</accession>
<evidence type="ECO:0000313" key="3">
    <source>
        <dbReference type="Proteomes" id="UP001430953"/>
    </source>
</evidence>
<name>A0AAW2GRR5_9HYME</name>
<organism evidence="2 3">
    <name type="scientific">Cardiocondyla obscurior</name>
    <dbReference type="NCBI Taxonomy" id="286306"/>
    <lineage>
        <taxon>Eukaryota</taxon>
        <taxon>Metazoa</taxon>
        <taxon>Ecdysozoa</taxon>
        <taxon>Arthropoda</taxon>
        <taxon>Hexapoda</taxon>
        <taxon>Insecta</taxon>
        <taxon>Pterygota</taxon>
        <taxon>Neoptera</taxon>
        <taxon>Endopterygota</taxon>
        <taxon>Hymenoptera</taxon>
        <taxon>Apocrita</taxon>
        <taxon>Aculeata</taxon>
        <taxon>Formicoidea</taxon>
        <taxon>Formicidae</taxon>
        <taxon>Myrmicinae</taxon>
        <taxon>Cardiocondyla</taxon>
    </lineage>
</organism>
<evidence type="ECO:0000256" key="1">
    <source>
        <dbReference type="SAM" id="Phobius"/>
    </source>
</evidence>
<protein>
    <submittedName>
        <fullName evidence="2">Uncharacterized protein</fullName>
    </submittedName>
</protein>
<dbReference type="EMBL" id="JADYXP020000002">
    <property type="protein sequence ID" value="KAL0129992.1"/>
    <property type="molecule type" value="Genomic_DNA"/>
</dbReference>
<keyword evidence="1" id="KW-0472">Membrane</keyword>
<evidence type="ECO:0000313" key="2">
    <source>
        <dbReference type="EMBL" id="KAL0129992.1"/>
    </source>
</evidence>
<reference evidence="2 3" key="1">
    <citation type="submission" date="2023-03" db="EMBL/GenBank/DDBJ databases">
        <title>High recombination rates correlate with genetic variation in Cardiocondyla obscurior ants.</title>
        <authorList>
            <person name="Errbii M."/>
        </authorList>
    </citation>
    <scope>NUCLEOTIDE SEQUENCE [LARGE SCALE GENOMIC DNA]</scope>
    <source>
        <strain evidence="2">Alpha-2009</strain>
        <tissue evidence="2">Whole body</tissue>
    </source>
</reference>
<keyword evidence="1" id="KW-1133">Transmembrane helix</keyword>
<keyword evidence="3" id="KW-1185">Reference proteome</keyword>
<sequence>MFYFRFKATITRDFVYMCVCVCVFLIFYLLCYKSERNHSGRVYVAQRAREVDGKRGVAIAVARRGRRAGRN</sequence>
<comment type="caution">
    <text evidence="2">The sequence shown here is derived from an EMBL/GenBank/DDBJ whole genome shotgun (WGS) entry which is preliminary data.</text>
</comment>
<dbReference type="Proteomes" id="UP001430953">
    <property type="component" value="Unassembled WGS sequence"/>
</dbReference>
<gene>
    <name evidence="2" type="ORF">PUN28_001931</name>
</gene>